<dbReference type="Pfam" id="PF05739">
    <property type="entry name" value="SNARE"/>
    <property type="match status" value="1"/>
</dbReference>
<dbReference type="EMBL" id="MPUK01000003">
    <property type="protein sequence ID" value="ONH68247.1"/>
    <property type="molecule type" value="Genomic_DNA"/>
</dbReference>
<dbReference type="GO" id="GO:0006906">
    <property type="term" value="P:vesicle fusion"/>
    <property type="evidence" value="ECO:0007669"/>
    <property type="project" value="TreeGrafter"/>
</dbReference>
<keyword evidence="4" id="KW-0472">Membrane</keyword>
<dbReference type="InterPro" id="IPR000727">
    <property type="entry name" value="T_SNARE_dom"/>
</dbReference>
<feature type="transmembrane region" description="Helical" evidence="4">
    <location>
        <begin position="184"/>
        <end position="202"/>
    </location>
</feature>
<keyword evidence="4" id="KW-0812">Transmembrane</keyword>
<evidence type="ECO:0000256" key="1">
    <source>
        <dbReference type="ARBA" id="ARBA00009063"/>
    </source>
</evidence>
<gene>
    <name evidence="6" type="ORF">BON22_1876</name>
</gene>
<dbReference type="Pfam" id="PF14523">
    <property type="entry name" value="Syntaxin_2"/>
    <property type="match status" value="1"/>
</dbReference>
<dbReference type="GO" id="GO:0005484">
    <property type="term" value="F:SNAP receptor activity"/>
    <property type="evidence" value="ECO:0007669"/>
    <property type="project" value="TreeGrafter"/>
</dbReference>
<dbReference type="Proteomes" id="UP000189513">
    <property type="component" value="Unassembled WGS sequence"/>
</dbReference>
<dbReference type="GO" id="GO:0006896">
    <property type="term" value="P:Golgi to vacuole transport"/>
    <property type="evidence" value="ECO:0007669"/>
    <property type="project" value="TreeGrafter"/>
</dbReference>
<dbReference type="InterPro" id="IPR006011">
    <property type="entry name" value="Syntaxin_N"/>
</dbReference>
<evidence type="ECO:0000259" key="5">
    <source>
        <dbReference type="PROSITE" id="PS50192"/>
    </source>
</evidence>
<dbReference type="STRING" id="36022.A0A1V2L8K7"/>
<dbReference type="SUPFAM" id="SSF58038">
    <property type="entry name" value="SNARE fusion complex"/>
    <property type="match status" value="1"/>
</dbReference>
<evidence type="ECO:0000313" key="7">
    <source>
        <dbReference type="Proteomes" id="UP000189513"/>
    </source>
</evidence>
<dbReference type="CDD" id="cd15840">
    <property type="entry name" value="SNARE_Qa"/>
    <property type="match status" value="1"/>
</dbReference>
<organism evidence="6 7">
    <name type="scientific">Cyberlindnera fabianii</name>
    <name type="common">Yeast</name>
    <name type="synonym">Hansenula fabianii</name>
    <dbReference type="NCBI Taxonomy" id="36022"/>
    <lineage>
        <taxon>Eukaryota</taxon>
        <taxon>Fungi</taxon>
        <taxon>Dikarya</taxon>
        <taxon>Ascomycota</taxon>
        <taxon>Saccharomycotina</taxon>
        <taxon>Saccharomycetes</taxon>
        <taxon>Phaffomycetales</taxon>
        <taxon>Phaffomycetaceae</taxon>
        <taxon>Cyberlindnera</taxon>
    </lineage>
</organism>
<dbReference type="GO" id="GO:0000149">
    <property type="term" value="F:SNARE binding"/>
    <property type="evidence" value="ECO:0007669"/>
    <property type="project" value="TreeGrafter"/>
</dbReference>
<dbReference type="PANTHER" id="PTHR19957">
    <property type="entry name" value="SYNTAXIN"/>
    <property type="match status" value="1"/>
</dbReference>
<keyword evidence="4" id="KW-1133">Transmembrane helix</keyword>
<feature type="region of interest" description="Disordered" evidence="3">
    <location>
        <begin position="1"/>
        <end position="21"/>
    </location>
</feature>
<dbReference type="PANTHER" id="PTHR19957:SF418">
    <property type="entry name" value="SNAP RECEPTOR"/>
    <property type="match status" value="1"/>
</dbReference>
<evidence type="ECO:0000256" key="4">
    <source>
        <dbReference type="SAM" id="Phobius"/>
    </source>
</evidence>
<sequence>MSFAVDLEAQRDAQPTTDDSGETKIGLIITKASNLLTDFANGVNGLERLIQLLGSKRDSRQLRKTIEDIRIVDLNDYKTQLEHLINDISHLIANNVNASSEDKFSEEKLRKEFDSVKNNFNQLKRRVEEINSIYKQLGFLVQQQGHQVDTVENNMTNLANNAQNATQELRKADEYQKNKRKWSCVLLIFLVVFTLIIVLATFS</sequence>
<dbReference type="SUPFAM" id="SSF47661">
    <property type="entry name" value="t-snare proteins"/>
    <property type="match status" value="1"/>
</dbReference>
<dbReference type="Gene3D" id="1.20.58.70">
    <property type="match status" value="1"/>
</dbReference>
<dbReference type="GO" id="GO:0031201">
    <property type="term" value="C:SNARE complex"/>
    <property type="evidence" value="ECO:0007669"/>
    <property type="project" value="TreeGrafter"/>
</dbReference>
<protein>
    <submittedName>
        <fullName evidence="6">Syntaxin-7</fullName>
    </submittedName>
</protein>
<dbReference type="VEuPathDB" id="FungiDB:BON22_1876"/>
<feature type="coiled-coil region" evidence="2">
    <location>
        <begin position="74"/>
        <end position="175"/>
    </location>
</feature>
<evidence type="ECO:0000256" key="3">
    <source>
        <dbReference type="SAM" id="MobiDB-lite"/>
    </source>
</evidence>
<proteinExistence type="inferred from homology"/>
<dbReference type="GO" id="GO:0048278">
    <property type="term" value="P:vesicle docking"/>
    <property type="evidence" value="ECO:0007669"/>
    <property type="project" value="TreeGrafter"/>
</dbReference>
<dbReference type="GO" id="GO:0012505">
    <property type="term" value="C:endomembrane system"/>
    <property type="evidence" value="ECO:0007669"/>
    <property type="project" value="TreeGrafter"/>
</dbReference>
<comment type="caution">
    <text evidence="6">The sequence shown here is derived from an EMBL/GenBank/DDBJ whole genome shotgun (WGS) entry which is preliminary data.</text>
</comment>
<dbReference type="InterPro" id="IPR045242">
    <property type="entry name" value="Syntaxin"/>
</dbReference>
<accession>A0A1V2L8K7</accession>
<comment type="similarity">
    <text evidence="1">Belongs to the syntaxin family.</text>
</comment>
<keyword evidence="2" id="KW-0175">Coiled coil</keyword>
<dbReference type="PROSITE" id="PS50192">
    <property type="entry name" value="T_SNARE"/>
    <property type="match status" value="1"/>
</dbReference>
<dbReference type="AlphaFoldDB" id="A0A1V2L8K7"/>
<feature type="domain" description="T-SNARE coiled-coil homology" evidence="5">
    <location>
        <begin position="110"/>
        <end position="172"/>
    </location>
</feature>
<dbReference type="InterPro" id="IPR010989">
    <property type="entry name" value="SNARE"/>
</dbReference>
<evidence type="ECO:0000313" key="6">
    <source>
        <dbReference type="EMBL" id="ONH68247.1"/>
    </source>
</evidence>
<dbReference type="GO" id="GO:0006886">
    <property type="term" value="P:intracellular protein transport"/>
    <property type="evidence" value="ECO:0007669"/>
    <property type="project" value="TreeGrafter"/>
</dbReference>
<evidence type="ECO:0000256" key="2">
    <source>
        <dbReference type="SAM" id="Coils"/>
    </source>
</evidence>
<keyword evidence="7" id="KW-1185">Reference proteome</keyword>
<reference evidence="7" key="1">
    <citation type="journal article" date="2017" name="Genome Announc.">
        <title>Genome sequences of Cyberlindnera fabianii 65, Pichia kudriavzevii 129, and Saccharomyces cerevisiae 131 isolated from fermented masau fruits in Zimbabwe.</title>
        <authorList>
            <person name="van Rijswijck I.M.H."/>
            <person name="Derks M.F.L."/>
            <person name="Abee T."/>
            <person name="de Ridder D."/>
            <person name="Smid E.J."/>
        </authorList>
    </citation>
    <scope>NUCLEOTIDE SEQUENCE [LARGE SCALE GENOMIC DNA]</scope>
    <source>
        <strain evidence="7">65</strain>
    </source>
</reference>
<name>A0A1V2L8K7_CYBFA</name>